<protein>
    <submittedName>
        <fullName evidence="3">TRAP-type C4-dicarboxylate transport system substrate-binding protein</fullName>
    </submittedName>
</protein>
<dbReference type="Proteomes" id="UP001184230">
    <property type="component" value="Unassembled WGS sequence"/>
</dbReference>
<dbReference type="Pfam" id="PF03480">
    <property type="entry name" value="DctP"/>
    <property type="match status" value="1"/>
</dbReference>
<proteinExistence type="predicted"/>
<evidence type="ECO:0000313" key="3">
    <source>
        <dbReference type="EMBL" id="MDR6538586.1"/>
    </source>
</evidence>
<dbReference type="SUPFAM" id="SSF53850">
    <property type="entry name" value="Periplasmic binding protein-like II"/>
    <property type="match status" value="1"/>
</dbReference>
<feature type="chain" id="PRO_5047336323" evidence="2">
    <location>
        <begin position="29"/>
        <end position="328"/>
    </location>
</feature>
<dbReference type="InterPro" id="IPR018389">
    <property type="entry name" value="DctP_fam"/>
</dbReference>
<dbReference type="InterPro" id="IPR038404">
    <property type="entry name" value="TRAP_DctP_sf"/>
</dbReference>
<reference evidence="3 4" key="1">
    <citation type="submission" date="2023-07" db="EMBL/GenBank/DDBJ databases">
        <title>Sorghum-associated microbial communities from plants grown in Nebraska, USA.</title>
        <authorList>
            <person name="Schachtman D."/>
        </authorList>
    </citation>
    <scope>NUCLEOTIDE SEQUENCE [LARGE SCALE GENOMIC DNA]</scope>
    <source>
        <strain evidence="3 4">DS1781</strain>
    </source>
</reference>
<organism evidence="3 4">
    <name type="scientific">Variovorax soli</name>
    <dbReference type="NCBI Taxonomy" id="376815"/>
    <lineage>
        <taxon>Bacteria</taxon>
        <taxon>Pseudomonadati</taxon>
        <taxon>Pseudomonadota</taxon>
        <taxon>Betaproteobacteria</taxon>
        <taxon>Burkholderiales</taxon>
        <taxon>Comamonadaceae</taxon>
        <taxon>Variovorax</taxon>
    </lineage>
</organism>
<keyword evidence="4" id="KW-1185">Reference proteome</keyword>
<dbReference type="InterPro" id="IPR006311">
    <property type="entry name" value="TAT_signal"/>
</dbReference>
<name>A0ABU1NKS1_9BURK</name>
<sequence>MRSTIPRRALLRAGASTMALAAASPLWAQSPAKMRFSCAFTEQDLRADAYKAFAAAMKEDFEFQPFWGNTLFKQGTELVALQRGNLEMANLAPQDISKQVPAWSLLTSAYLFRDVAHLKKTFKSDVGREFVKMAREQLQIEVITPVYFGSRHVNLKPDRQIKTPADLAGIKLRMPPGEFWQFLGESIGVNPTPVAFAEVYTALQTGAIDGQDNPLVLSKLMKFDEVTTQFVLTGHVVGYDVMTVSSKAWNMLKPEQQARFRAAAEKAIDDYTAKFEGQERDVVTALKAEGKKVYTPDVNAFRAYAQKRYVDKYGRDWPSGAIERINAL</sequence>
<evidence type="ECO:0000256" key="1">
    <source>
        <dbReference type="ARBA" id="ARBA00022729"/>
    </source>
</evidence>
<dbReference type="EMBL" id="JAVDRF010000011">
    <property type="protein sequence ID" value="MDR6538586.1"/>
    <property type="molecule type" value="Genomic_DNA"/>
</dbReference>
<feature type="signal peptide" evidence="2">
    <location>
        <begin position="1"/>
        <end position="28"/>
    </location>
</feature>
<gene>
    <name evidence="3" type="ORF">J2739_004379</name>
</gene>
<dbReference type="RefSeq" id="WP_309905519.1">
    <property type="nucleotide sequence ID" value="NZ_JAVDRF010000011.1"/>
</dbReference>
<dbReference type="PROSITE" id="PS51318">
    <property type="entry name" value="TAT"/>
    <property type="match status" value="1"/>
</dbReference>
<dbReference type="NCBIfam" id="NF037995">
    <property type="entry name" value="TRAP_S1"/>
    <property type="match status" value="1"/>
</dbReference>
<evidence type="ECO:0000256" key="2">
    <source>
        <dbReference type="SAM" id="SignalP"/>
    </source>
</evidence>
<dbReference type="PANTHER" id="PTHR33376">
    <property type="match status" value="1"/>
</dbReference>
<comment type="caution">
    <text evidence="3">The sequence shown here is derived from an EMBL/GenBank/DDBJ whole genome shotgun (WGS) entry which is preliminary data.</text>
</comment>
<keyword evidence="1 2" id="KW-0732">Signal</keyword>
<evidence type="ECO:0000313" key="4">
    <source>
        <dbReference type="Proteomes" id="UP001184230"/>
    </source>
</evidence>
<dbReference type="PANTHER" id="PTHR33376:SF4">
    <property type="entry name" value="SIALIC ACID-BINDING PERIPLASMIC PROTEIN SIAP"/>
    <property type="match status" value="1"/>
</dbReference>
<accession>A0ABU1NKS1</accession>
<dbReference type="Gene3D" id="3.40.190.170">
    <property type="entry name" value="Bacterial extracellular solute-binding protein, family 7"/>
    <property type="match status" value="1"/>
</dbReference>